<evidence type="ECO:0000256" key="2">
    <source>
        <dbReference type="ARBA" id="ARBA00023015"/>
    </source>
</evidence>
<dbReference type="InterPro" id="IPR007627">
    <property type="entry name" value="RNA_pol_sigma70_r2"/>
</dbReference>
<dbReference type="RefSeq" id="WP_336807949.1">
    <property type="nucleotide sequence ID" value="NZ_JBBBNY010000007.1"/>
</dbReference>
<dbReference type="InterPro" id="IPR013324">
    <property type="entry name" value="RNA_pol_sigma_r3/r4-like"/>
</dbReference>
<dbReference type="SUPFAM" id="SSF88659">
    <property type="entry name" value="Sigma3 and sigma4 domains of RNA polymerase sigma factors"/>
    <property type="match status" value="1"/>
</dbReference>
<evidence type="ECO:0000313" key="9">
    <source>
        <dbReference type="Proteomes" id="UP001381174"/>
    </source>
</evidence>
<dbReference type="Gene3D" id="1.10.10.10">
    <property type="entry name" value="Winged helix-like DNA-binding domain superfamily/Winged helix DNA-binding domain"/>
    <property type="match status" value="1"/>
</dbReference>
<dbReference type="InterPro" id="IPR036388">
    <property type="entry name" value="WH-like_DNA-bd_sf"/>
</dbReference>
<evidence type="ECO:0000256" key="4">
    <source>
        <dbReference type="ARBA" id="ARBA00023125"/>
    </source>
</evidence>
<keyword evidence="2" id="KW-0805">Transcription regulation</keyword>
<dbReference type="Pfam" id="PF08281">
    <property type="entry name" value="Sigma70_r4_2"/>
    <property type="match status" value="1"/>
</dbReference>
<dbReference type="NCBIfam" id="TIGR02937">
    <property type="entry name" value="sigma70-ECF"/>
    <property type="match status" value="1"/>
</dbReference>
<accession>A0ABU8JE89</accession>
<dbReference type="InterPro" id="IPR013249">
    <property type="entry name" value="RNA_pol_sigma70_r4_t2"/>
</dbReference>
<keyword evidence="9" id="KW-1185">Reference proteome</keyword>
<gene>
    <name evidence="8" type="ORF">WAT24_11190</name>
</gene>
<feature type="domain" description="RNA polymerase sigma-70 region 2" evidence="6">
    <location>
        <begin position="72"/>
        <end position="132"/>
    </location>
</feature>
<dbReference type="InterPro" id="IPR014284">
    <property type="entry name" value="RNA_pol_sigma-70_dom"/>
</dbReference>
<evidence type="ECO:0000256" key="3">
    <source>
        <dbReference type="ARBA" id="ARBA00023082"/>
    </source>
</evidence>
<comment type="similarity">
    <text evidence="1">Belongs to the sigma-70 factor family. ECF subfamily.</text>
</comment>
<sequence length="224" mass="24144">MTDAAAMPGLTATGPMVLDDRSFPWASVDPAVPAEPASASDAPERRRAAWMAAAQAGDRRAYERVLADSVALIRTVARRQGVAYDQLDDVVQETLLTVHRVRHTYDPARSYDAWLAALASRRAIDGLRRSGRQAQREIGDEVALAAHAEAGDASTASERTQQARRLRAAVAALPPGQREAVEQLGLKELSLDEAAARTGRSTGALKVNLHRALRALRGHFHGDD</sequence>
<dbReference type="EMBL" id="JBBBNY010000007">
    <property type="protein sequence ID" value="MEI7037322.1"/>
    <property type="molecule type" value="Genomic_DNA"/>
</dbReference>
<evidence type="ECO:0000313" key="8">
    <source>
        <dbReference type="EMBL" id="MEI7037322.1"/>
    </source>
</evidence>
<evidence type="ECO:0000256" key="5">
    <source>
        <dbReference type="ARBA" id="ARBA00023163"/>
    </source>
</evidence>
<dbReference type="SUPFAM" id="SSF88946">
    <property type="entry name" value="Sigma2 domain of RNA polymerase sigma factors"/>
    <property type="match status" value="1"/>
</dbReference>
<dbReference type="InterPro" id="IPR013325">
    <property type="entry name" value="RNA_pol_sigma_r2"/>
</dbReference>
<name>A0ABU8JE89_9GAMM</name>
<protein>
    <submittedName>
        <fullName evidence="8">Sigma-70 family RNA polymerase sigma factor</fullName>
    </submittedName>
</protein>
<evidence type="ECO:0000256" key="1">
    <source>
        <dbReference type="ARBA" id="ARBA00010641"/>
    </source>
</evidence>
<evidence type="ECO:0000259" key="6">
    <source>
        <dbReference type="Pfam" id="PF04542"/>
    </source>
</evidence>
<dbReference type="PANTHER" id="PTHR43133:SF58">
    <property type="entry name" value="ECF RNA POLYMERASE SIGMA FACTOR SIGD"/>
    <property type="match status" value="1"/>
</dbReference>
<keyword evidence="5" id="KW-0804">Transcription</keyword>
<keyword evidence="3" id="KW-0731">Sigma factor</keyword>
<reference evidence="8 9" key="1">
    <citation type="journal article" date="2014" name="Int. J. Syst. Evol. Microbiol.">
        <title>Fulvimonas yonginensis sp. nov., isolated from greenhouse soil, and emended description of the genus Fulvimonas.</title>
        <authorList>
            <person name="Ahn J.H."/>
            <person name="Kim S.J."/>
            <person name="Weon H.Y."/>
            <person name="Hong S.B."/>
            <person name="Seok S.J."/>
            <person name="Kwon S.W."/>
        </authorList>
    </citation>
    <scope>NUCLEOTIDE SEQUENCE [LARGE SCALE GENOMIC DNA]</scope>
    <source>
        <strain evidence="8 9">KACC 16952</strain>
    </source>
</reference>
<feature type="domain" description="RNA polymerase sigma factor 70 region 4 type 2" evidence="7">
    <location>
        <begin position="164"/>
        <end position="216"/>
    </location>
</feature>
<evidence type="ECO:0000259" key="7">
    <source>
        <dbReference type="Pfam" id="PF08281"/>
    </source>
</evidence>
<dbReference type="Pfam" id="PF04542">
    <property type="entry name" value="Sigma70_r2"/>
    <property type="match status" value="1"/>
</dbReference>
<comment type="caution">
    <text evidence="8">The sequence shown here is derived from an EMBL/GenBank/DDBJ whole genome shotgun (WGS) entry which is preliminary data.</text>
</comment>
<dbReference type="InterPro" id="IPR039425">
    <property type="entry name" value="RNA_pol_sigma-70-like"/>
</dbReference>
<keyword evidence="4" id="KW-0238">DNA-binding</keyword>
<dbReference type="Gene3D" id="1.10.1740.10">
    <property type="match status" value="1"/>
</dbReference>
<dbReference type="Proteomes" id="UP001381174">
    <property type="component" value="Unassembled WGS sequence"/>
</dbReference>
<proteinExistence type="inferred from homology"/>
<dbReference type="PANTHER" id="PTHR43133">
    <property type="entry name" value="RNA POLYMERASE ECF-TYPE SIGMA FACTO"/>
    <property type="match status" value="1"/>
</dbReference>
<organism evidence="8 9">
    <name type="scientific">Fulvimonas yonginensis</name>
    <dbReference type="NCBI Taxonomy" id="1495200"/>
    <lineage>
        <taxon>Bacteria</taxon>
        <taxon>Pseudomonadati</taxon>
        <taxon>Pseudomonadota</taxon>
        <taxon>Gammaproteobacteria</taxon>
        <taxon>Lysobacterales</taxon>
        <taxon>Rhodanobacteraceae</taxon>
        <taxon>Fulvimonas</taxon>
    </lineage>
</organism>